<evidence type="ECO:0000313" key="2">
    <source>
        <dbReference type="Proteomes" id="UP001054945"/>
    </source>
</evidence>
<reference evidence="1 2" key="1">
    <citation type="submission" date="2021-06" db="EMBL/GenBank/DDBJ databases">
        <title>Caerostris extrusa draft genome.</title>
        <authorList>
            <person name="Kono N."/>
            <person name="Arakawa K."/>
        </authorList>
    </citation>
    <scope>NUCLEOTIDE SEQUENCE [LARGE SCALE GENOMIC DNA]</scope>
</reference>
<name>A0AAV4T4L1_CAEEX</name>
<dbReference type="AlphaFoldDB" id="A0AAV4T4L1"/>
<protein>
    <submittedName>
        <fullName evidence="1">Uncharacterized protein</fullName>
    </submittedName>
</protein>
<evidence type="ECO:0000313" key="1">
    <source>
        <dbReference type="EMBL" id="GIY40462.1"/>
    </source>
</evidence>
<proteinExistence type="predicted"/>
<dbReference type="EMBL" id="BPLR01010615">
    <property type="protein sequence ID" value="GIY40462.1"/>
    <property type="molecule type" value="Genomic_DNA"/>
</dbReference>
<dbReference type="Proteomes" id="UP001054945">
    <property type="component" value="Unassembled WGS sequence"/>
</dbReference>
<keyword evidence="2" id="KW-1185">Reference proteome</keyword>
<organism evidence="1 2">
    <name type="scientific">Caerostris extrusa</name>
    <name type="common">Bark spider</name>
    <name type="synonym">Caerostris bankana</name>
    <dbReference type="NCBI Taxonomy" id="172846"/>
    <lineage>
        <taxon>Eukaryota</taxon>
        <taxon>Metazoa</taxon>
        <taxon>Ecdysozoa</taxon>
        <taxon>Arthropoda</taxon>
        <taxon>Chelicerata</taxon>
        <taxon>Arachnida</taxon>
        <taxon>Araneae</taxon>
        <taxon>Araneomorphae</taxon>
        <taxon>Entelegynae</taxon>
        <taxon>Araneoidea</taxon>
        <taxon>Araneidae</taxon>
        <taxon>Caerostris</taxon>
    </lineage>
</organism>
<accession>A0AAV4T4L1</accession>
<sequence>MILELDTTSKILRDMSQISDQYFYSRQAVKPFHPALPDTRPAQDPRTDSIHMCGILHRHKHAHNCRPRNSNWWHRARTLII</sequence>
<gene>
    <name evidence="1" type="ORF">CEXT_68381</name>
</gene>
<comment type="caution">
    <text evidence="1">The sequence shown here is derived from an EMBL/GenBank/DDBJ whole genome shotgun (WGS) entry which is preliminary data.</text>
</comment>